<feature type="non-terminal residue" evidence="1">
    <location>
        <position position="282"/>
    </location>
</feature>
<dbReference type="AlphaFoldDB" id="A0ABD2YE95"/>
<keyword evidence="2" id="KW-1185">Reference proteome</keyword>
<dbReference type="Proteomes" id="UP001630127">
    <property type="component" value="Unassembled WGS sequence"/>
</dbReference>
<organism evidence="1 2">
    <name type="scientific">Cinchona calisaya</name>
    <dbReference type="NCBI Taxonomy" id="153742"/>
    <lineage>
        <taxon>Eukaryota</taxon>
        <taxon>Viridiplantae</taxon>
        <taxon>Streptophyta</taxon>
        <taxon>Embryophyta</taxon>
        <taxon>Tracheophyta</taxon>
        <taxon>Spermatophyta</taxon>
        <taxon>Magnoliopsida</taxon>
        <taxon>eudicotyledons</taxon>
        <taxon>Gunneridae</taxon>
        <taxon>Pentapetalae</taxon>
        <taxon>asterids</taxon>
        <taxon>lamiids</taxon>
        <taxon>Gentianales</taxon>
        <taxon>Rubiaceae</taxon>
        <taxon>Cinchonoideae</taxon>
        <taxon>Cinchoneae</taxon>
        <taxon>Cinchona</taxon>
    </lineage>
</organism>
<evidence type="ECO:0000313" key="1">
    <source>
        <dbReference type="EMBL" id="KAL3504429.1"/>
    </source>
</evidence>
<evidence type="ECO:0000313" key="2">
    <source>
        <dbReference type="Proteomes" id="UP001630127"/>
    </source>
</evidence>
<protein>
    <submittedName>
        <fullName evidence="1">Uncharacterized protein</fullName>
    </submittedName>
</protein>
<name>A0ABD2YE95_9GENT</name>
<sequence>MTGEDVARGSFLSFLLSMENQVDNLSEGLAFPLMVLTDPPENYTEDMELTLTLGIADVARESGFLDYSFCVSDMPKENVRKIEIRLSKLMQQIKLTKAEIFLLELQNHKENLMVSAVDHIAALKQALRFLTKILKAPVEYMEYSGNLIVTHLEALIRKAASFYNIFHARKVTEDIVLKSSLAIYKLFKAEAMLMMLIDSNSSLTFLMKYRLQTLHEGLMFLRGLITVPPKNMDNGKFSSALIEAMATEAASFICSFGDSKMKEDQSMGMDLFLSHLPAKIEL</sequence>
<gene>
    <name evidence="1" type="ORF">ACH5RR_034270</name>
</gene>
<accession>A0ABD2YE95</accession>
<proteinExistence type="predicted"/>
<dbReference type="EMBL" id="JBJUIK010000014">
    <property type="protein sequence ID" value="KAL3504429.1"/>
    <property type="molecule type" value="Genomic_DNA"/>
</dbReference>
<comment type="caution">
    <text evidence="1">The sequence shown here is derived from an EMBL/GenBank/DDBJ whole genome shotgun (WGS) entry which is preliminary data.</text>
</comment>
<reference evidence="1 2" key="1">
    <citation type="submission" date="2024-11" db="EMBL/GenBank/DDBJ databases">
        <title>A near-complete genome assembly of Cinchona calisaya.</title>
        <authorList>
            <person name="Lian D.C."/>
            <person name="Zhao X.W."/>
            <person name="Wei L."/>
        </authorList>
    </citation>
    <scope>NUCLEOTIDE SEQUENCE [LARGE SCALE GENOMIC DNA]</scope>
    <source>
        <tissue evidence="1">Nenye</tissue>
    </source>
</reference>